<dbReference type="PANTHER" id="PTHR43391:SF14">
    <property type="entry name" value="DEHYDROGENASE_REDUCTASE SDR FAMILY PROTEIN 7-LIKE"/>
    <property type="match status" value="1"/>
</dbReference>
<accession>A0AAD1HE46</accession>
<keyword evidence="3" id="KW-0560">Oxidoreductase</keyword>
<name>A0AAD1HE46_9MYCO</name>
<feature type="domain" description="Ketoreductase" evidence="4">
    <location>
        <begin position="8"/>
        <end position="192"/>
    </location>
</feature>
<dbReference type="PRINTS" id="PR00081">
    <property type="entry name" value="GDHRDH"/>
</dbReference>
<dbReference type="Proteomes" id="UP000466681">
    <property type="component" value="Chromosome"/>
</dbReference>
<evidence type="ECO:0000313" key="5">
    <source>
        <dbReference type="EMBL" id="BBX03778.1"/>
    </source>
</evidence>
<gene>
    <name evidence="5" type="ORF">MMOR_47140</name>
</gene>
<dbReference type="InterPro" id="IPR057326">
    <property type="entry name" value="KR_dom"/>
</dbReference>
<dbReference type="PANTHER" id="PTHR43391">
    <property type="entry name" value="RETINOL DEHYDROGENASE-RELATED"/>
    <property type="match status" value="1"/>
</dbReference>
<sequence length="263" mass="27648">MPPEDSTLRVAVVGASAGLGRCIGIGLAQRGARVAFLARRRDRLVKAADEAGNGAAAVVCDVTDADSCTRAISEVVETFGGLDALVYTTGMGILSPLADVSTDQWAQLFATNVTGASTVTAAAAPHLAEASGSAVYLSSLSASYSTPWPLLGAYAVSKAALDKLVEAWRIEQPSIGFTRLAVGDCFGGPGDSQTEFNKNWDPEALDKAIRFWMDNGYMQGGLVDADHLTNVVDSVLRCGSSSFIPYLTLAPRPSDSVKELRQW</sequence>
<dbReference type="RefSeq" id="WP_083149429.1">
    <property type="nucleotide sequence ID" value="NZ_AP022560.1"/>
</dbReference>
<dbReference type="Gene3D" id="3.40.50.720">
    <property type="entry name" value="NAD(P)-binding Rossmann-like Domain"/>
    <property type="match status" value="1"/>
</dbReference>
<protein>
    <submittedName>
        <fullName evidence="5">Oxidoreductase</fullName>
    </submittedName>
</protein>
<dbReference type="Pfam" id="PF00106">
    <property type="entry name" value="adh_short"/>
    <property type="match status" value="1"/>
</dbReference>
<keyword evidence="2" id="KW-0521">NADP</keyword>
<evidence type="ECO:0000256" key="3">
    <source>
        <dbReference type="ARBA" id="ARBA00023002"/>
    </source>
</evidence>
<dbReference type="InterPro" id="IPR002347">
    <property type="entry name" value="SDR_fam"/>
</dbReference>
<organism evidence="5 6">
    <name type="scientific">Mycolicibacterium moriokaense</name>
    <dbReference type="NCBI Taxonomy" id="39691"/>
    <lineage>
        <taxon>Bacteria</taxon>
        <taxon>Bacillati</taxon>
        <taxon>Actinomycetota</taxon>
        <taxon>Actinomycetes</taxon>
        <taxon>Mycobacteriales</taxon>
        <taxon>Mycobacteriaceae</taxon>
        <taxon>Mycolicibacterium</taxon>
    </lineage>
</organism>
<dbReference type="GO" id="GO:0016491">
    <property type="term" value="F:oxidoreductase activity"/>
    <property type="evidence" value="ECO:0007669"/>
    <property type="project" value="UniProtKB-KW"/>
</dbReference>
<dbReference type="KEGG" id="mmor:MMOR_47140"/>
<dbReference type="InterPro" id="IPR036291">
    <property type="entry name" value="NAD(P)-bd_dom_sf"/>
</dbReference>
<proteinExistence type="inferred from homology"/>
<evidence type="ECO:0000256" key="2">
    <source>
        <dbReference type="ARBA" id="ARBA00022857"/>
    </source>
</evidence>
<evidence type="ECO:0000256" key="1">
    <source>
        <dbReference type="ARBA" id="ARBA00006484"/>
    </source>
</evidence>
<evidence type="ECO:0000313" key="6">
    <source>
        <dbReference type="Proteomes" id="UP000466681"/>
    </source>
</evidence>
<comment type="similarity">
    <text evidence="1">Belongs to the short-chain dehydrogenases/reductases (SDR) family.</text>
</comment>
<dbReference type="SUPFAM" id="SSF51735">
    <property type="entry name" value="NAD(P)-binding Rossmann-fold domains"/>
    <property type="match status" value="1"/>
</dbReference>
<reference evidence="5 6" key="1">
    <citation type="journal article" date="2019" name="Emerg. Microbes Infect.">
        <title>Comprehensive subspecies identification of 175 nontuberculous mycobacteria species based on 7547 genomic profiles.</title>
        <authorList>
            <person name="Matsumoto Y."/>
            <person name="Kinjo T."/>
            <person name="Motooka D."/>
            <person name="Nabeya D."/>
            <person name="Jung N."/>
            <person name="Uechi K."/>
            <person name="Horii T."/>
            <person name="Iida T."/>
            <person name="Fujita J."/>
            <person name="Nakamura S."/>
        </authorList>
    </citation>
    <scope>NUCLEOTIDE SEQUENCE [LARGE SCALE GENOMIC DNA]</scope>
    <source>
        <strain evidence="5 6">JCM 6375</strain>
    </source>
</reference>
<dbReference type="CDD" id="cd05233">
    <property type="entry name" value="SDR_c"/>
    <property type="match status" value="1"/>
</dbReference>
<dbReference type="EMBL" id="AP022560">
    <property type="protein sequence ID" value="BBX03778.1"/>
    <property type="molecule type" value="Genomic_DNA"/>
</dbReference>
<dbReference type="SMART" id="SM00822">
    <property type="entry name" value="PKS_KR"/>
    <property type="match status" value="1"/>
</dbReference>
<dbReference type="AlphaFoldDB" id="A0AAD1HE46"/>
<keyword evidence="6" id="KW-1185">Reference proteome</keyword>
<evidence type="ECO:0000259" key="4">
    <source>
        <dbReference type="SMART" id="SM00822"/>
    </source>
</evidence>